<reference evidence="1 2" key="1">
    <citation type="submission" date="2017-04" db="EMBL/GenBank/DDBJ databases">
        <authorList>
            <person name="Afonso C.L."/>
            <person name="Miller P.J."/>
            <person name="Scott M.A."/>
            <person name="Spackman E."/>
            <person name="Goraichik I."/>
            <person name="Dimitrov K.M."/>
            <person name="Suarez D.L."/>
            <person name="Swayne D.E."/>
        </authorList>
    </citation>
    <scope>NUCLEOTIDE SEQUENCE [LARGE SCALE GENOMIC DNA]</scope>
    <source>
        <strain evidence="1 2">VK13</strain>
    </source>
</reference>
<keyword evidence="2" id="KW-1185">Reference proteome</keyword>
<protein>
    <submittedName>
        <fullName evidence="1">Uncharacterized protein</fullName>
    </submittedName>
</protein>
<proteinExistence type="predicted"/>
<evidence type="ECO:0000313" key="1">
    <source>
        <dbReference type="EMBL" id="SMC54939.1"/>
    </source>
</evidence>
<organism evidence="1 2">
    <name type="scientific">Polynucleobacter kasalickyi</name>
    <dbReference type="NCBI Taxonomy" id="1938817"/>
    <lineage>
        <taxon>Bacteria</taxon>
        <taxon>Pseudomonadati</taxon>
        <taxon>Pseudomonadota</taxon>
        <taxon>Betaproteobacteria</taxon>
        <taxon>Burkholderiales</taxon>
        <taxon>Burkholderiaceae</taxon>
        <taxon>Polynucleobacter</taxon>
    </lineage>
</organism>
<gene>
    <name evidence="1" type="ORF">SAMN06296008_10754</name>
</gene>
<dbReference type="AlphaFoldDB" id="A0A1W2A2I4"/>
<dbReference type="STRING" id="1938817.SAMN06296008_10754"/>
<dbReference type="Proteomes" id="UP000192708">
    <property type="component" value="Unassembled WGS sequence"/>
</dbReference>
<accession>A0A1W2A2I4</accession>
<sequence>MKYMTSGFKSFLVWLIFDESIGEFGKREWVCKIID</sequence>
<name>A0A1W2A2I4_9BURK</name>
<dbReference type="EMBL" id="FWXJ01000007">
    <property type="protein sequence ID" value="SMC54939.1"/>
    <property type="molecule type" value="Genomic_DNA"/>
</dbReference>
<evidence type="ECO:0000313" key="2">
    <source>
        <dbReference type="Proteomes" id="UP000192708"/>
    </source>
</evidence>